<evidence type="ECO:0008006" key="4">
    <source>
        <dbReference type="Google" id="ProtNLM"/>
    </source>
</evidence>
<feature type="transmembrane region" description="Helical" evidence="1">
    <location>
        <begin position="92"/>
        <end position="113"/>
    </location>
</feature>
<evidence type="ECO:0000256" key="1">
    <source>
        <dbReference type="SAM" id="Phobius"/>
    </source>
</evidence>
<dbReference type="AlphaFoldDB" id="A0A2L1UVF7"/>
<organism evidence="2 3">
    <name type="scientific">Rahnella sikkimica</name>
    <dbReference type="NCBI Taxonomy" id="1805933"/>
    <lineage>
        <taxon>Bacteria</taxon>
        <taxon>Pseudomonadati</taxon>
        <taxon>Pseudomonadota</taxon>
        <taxon>Gammaproteobacteria</taxon>
        <taxon>Enterobacterales</taxon>
        <taxon>Yersiniaceae</taxon>
        <taxon>Rahnella</taxon>
    </lineage>
</organism>
<evidence type="ECO:0000313" key="3">
    <source>
        <dbReference type="Proteomes" id="UP000239197"/>
    </source>
</evidence>
<proteinExistence type="predicted"/>
<keyword evidence="3" id="KW-1185">Reference proteome</keyword>
<dbReference type="KEGG" id="rox:BV494_19405"/>
<reference evidence="3" key="1">
    <citation type="submission" date="2017-01" db="EMBL/GenBank/DDBJ databases">
        <title>Genome sequence of Rouxiella sp. ERMR1:05.</title>
        <authorList>
            <person name="Kumar R."/>
            <person name="Singh D."/>
            <person name="Kumar S."/>
        </authorList>
    </citation>
    <scope>NUCLEOTIDE SEQUENCE [LARGE SCALE GENOMIC DNA]</scope>
    <source>
        <strain evidence="3">ERMR1:05</strain>
    </source>
</reference>
<gene>
    <name evidence="2" type="ORF">BV494_19405</name>
</gene>
<dbReference type="EMBL" id="CP019062">
    <property type="protein sequence ID" value="AVF36952.1"/>
    <property type="molecule type" value="Genomic_DNA"/>
</dbReference>
<keyword evidence="1" id="KW-0472">Membrane</keyword>
<evidence type="ECO:0000313" key="2">
    <source>
        <dbReference type="EMBL" id="AVF36952.1"/>
    </source>
</evidence>
<keyword evidence="1" id="KW-0812">Transmembrane</keyword>
<accession>A0A2L1UVF7</accession>
<dbReference type="Proteomes" id="UP000239197">
    <property type="component" value="Chromosome"/>
</dbReference>
<protein>
    <recommendedName>
        <fullName evidence="4">NAD synthetase</fullName>
    </recommendedName>
</protein>
<name>A0A2L1UVF7_9GAMM</name>
<feature type="transmembrane region" description="Helical" evidence="1">
    <location>
        <begin position="125"/>
        <end position="149"/>
    </location>
</feature>
<sequence length="306" mass="32840">MFGDFKIASLLHTISDVDFNFDALANALDCTKDLYGVGIIYSEDQRQYVVRSPKNTRSVIYVVVTKVPHASREIAEVKIKETVASPSLSKEIASAALSCGGVLLTIGAAILGTGAIPFTAGASSVMVALAVAGTVATATQCVLGVVRIIDITENGAEVSTWLDSQKWYSATSNILDFISVASAGAALKGVLITYRTMKAASSLRASQWLRTLPREERVRITKEIIRNKNPGISNKEIKAFIKVGKYPKRFPTDGIQKSIQVQLLNSLNSMSAFSGSALWGVINSPGNLVDTGEYVVGMMQPIEVFE</sequence>
<keyword evidence="1" id="KW-1133">Transmembrane helix</keyword>